<keyword evidence="1" id="KW-1133">Transmembrane helix</keyword>
<proteinExistence type="predicted"/>
<dbReference type="AlphaFoldDB" id="A0A0H3PAW6"/>
<keyword evidence="1" id="KW-0472">Membrane</keyword>
<evidence type="ECO:0000256" key="1">
    <source>
        <dbReference type="SAM" id="Phobius"/>
    </source>
</evidence>
<protein>
    <recommendedName>
        <fullName evidence="4">Periplasmic protein</fullName>
    </recommendedName>
</protein>
<evidence type="ECO:0008006" key="4">
    <source>
        <dbReference type="Google" id="ProtNLM"/>
    </source>
</evidence>
<keyword evidence="1" id="KW-0812">Transmembrane</keyword>
<organism evidence="2 3">
    <name type="scientific">Campylobacter jejuni subsp. jejuni serotype O:23/36 (strain 81-176)</name>
    <dbReference type="NCBI Taxonomy" id="354242"/>
    <lineage>
        <taxon>Bacteria</taxon>
        <taxon>Pseudomonadati</taxon>
        <taxon>Campylobacterota</taxon>
        <taxon>Epsilonproteobacteria</taxon>
        <taxon>Campylobacterales</taxon>
        <taxon>Campylobacteraceae</taxon>
        <taxon>Campylobacter</taxon>
    </lineage>
</organism>
<dbReference type="KEGG" id="cjj:CJJ81176_0916"/>
<reference evidence="3" key="1">
    <citation type="submission" date="2006-12" db="EMBL/GenBank/DDBJ databases">
        <authorList>
            <person name="Fouts D.E."/>
            <person name="Nelson K.E."/>
            <person name="Sebastian Y."/>
        </authorList>
    </citation>
    <scope>NUCLEOTIDE SEQUENCE [LARGE SCALE GENOMIC DNA]</scope>
    <source>
        <strain evidence="3">81-176</strain>
    </source>
</reference>
<dbReference type="EMBL" id="CP000538">
    <property type="protein sequence ID" value="EAQ72474.1"/>
    <property type="molecule type" value="Genomic_DNA"/>
</dbReference>
<accession>A0A0H3PAW6</accession>
<feature type="transmembrane region" description="Helical" evidence="1">
    <location>
        <begin position="6"/>
        <end position="23"/>
    </location>
</feature>
<gene>
    <name evidence="2" type="ordered locus">CJJ81176_0916</name>
</gene>
<dbReference type="RefSeq" id="WP_002869164.1">
    <property type="nucleotide sequence ID" value="NC_008787.1"/>
</dbReference>
<dbReference type="Proteomes" id="UP000000646">
    <property type="component" value="Chromosome"/>
</dbReference>
<name>A0A0H3PAW6_CAMJJ</name>
<dbReference type="HOGENOM" id="CLU_128628_0_0_7"/>
<evidence type="ECO:0000313" key="3">
    <source>
        <dbReference type="Proteomes" id="UP000000646"/>
    </source>
</evidence>
<sequence length="156" mass="18100">MIRNFFIGMSFLGILFLAFYALYDKKKESVFSLNTCQPLTCNLNLQDCVFSFNKKNIEVSAYPKPIKIFNKTTIKIKNFPHYSNLKIKIYSLNSYIGNIIPKFNIVNGDILINFIGRSITDDSRFRVEFLNNNAPTGFFFDFDVTMQKNFQTGNTH</sequence>
<evidence type="ECO:0000313" key="2">
    <source>
        <dbReference type="EMBL" id="EAQ72474.1"/>
    </source>
</evidence>